<reference evidence="3" key="1">
    <citation type="journal article" date="2019" name="Int. J. Syst. Evol. Microbiol.">
        <title>The Global Catalogue of Microorganisms (GCM) 10K type strain sequencing project: providing services to taxonomists for standard genome sequencing and annotation.</title>
        <authorList>
            <consortium name="The Broad Institute Genomics Platform"/>
            <consortium name="The Broad Institute Genome Sequencing Center for Infectious Disease"/>
            <person name="Wu L."/>
            <person name="Ma J."/>
        </authorList>
    </citation>
    <scope>NUCLEOTIDE SEQUENCE [LARGE SCALE GENOMIC DNA]</scope>
    <source>
        <strain evidence="3">JCM 16898</strain>
    </source>
</reference>
<sequence length="206" mass="20516">MRHRQVPAVAVLVGLGALTLAGCGNRPNDLETYYDDPSPVPETSAPAQPPAAAPAPAPASPKSSGAVADPQRGLLSDEDVAEEGVTPGAGRVSGCLSGLAAGERRSASWVYPSGSVLTNDVTAYPDRAGRDVVSGAECAGTVVSLPAATGVAEQRAWCAGATCSVLLAKGNVVSALSVAASTPARAQDAAKRLLPKLAAKLAVVQP</sequence>
<feature type="region of interest" description="Disordered" evidence="1">
    <location>
        <begin position="29"/>
        <end position="72"/>
    </location>
</feature>
<dbReference type="EMBL" id="BAAAZN010000016">
    <property type="protein sequence ID" value="GAA3569898.1"/>
    <property type="molecule type" value="Genomic_DNA"/>
</dbReference>
<name>A0ABP6XNB6_9PSEU</name>
<evidence type="ECO:0008006" key="4">
    <source>
        <dbReference type="Google" id="ProtNLM"/>
    </source>
</evidence>
<organism evidence="2 3">
    <name type="scientific">Amycolatopsis ultiminotia</name>
    <dbReference type="NCBI Taxonomy" id="543629"/>
    <lineage>
        <taxon>Bacteria</taxon>
        <taxon>Bacillati</taxon>
        <taxon>Actinomycetota</taxon>
        <taxon>Actinomycetes</taxon>
        <taxon>Pseudonocardiales</taxon>
        <taxon>Pseudonocardiaceae</taxon>
        <taxon>Amycolatopsis</taxon>
    </lineage>
</organism>
<dbReference type="RefSeq" id="WP_344866284.1">
    <property type="nucleotide sequence ID" value="NZ_BAAAZN010000016.1"/>
</dbReference>
<evidence type="ECO:0000313" key="2">
    <source>
        <dbReference type="EMBL" id="GAA3569898.1"/>
    </source>
</evidence>
<evidence type="ECO:0000256" key="1">
    <source>
        <dbReference type="SAM" id="MobiDB-lite"/>
    </source>
</evidence>
<dbReference type="PROSITE" id="PS51257">
    <property type="entry name" value="PROKAR_LIPOPROTEIN"/>
    <property type="match status" value="1"/>
</dbReference>
<accession>A0ABP6XNB6</accession>
<comment type="caution">
    <text evidence="2">The sequence shown here is derived from an EMBL/GenBank/DDBJ whole genome shotgun (WGS) entry which is preliminary data.</text>
</comment>
<gene>
    <name evidence="2" type="ORF">GCM10022222_62530</name>
</gene>
<protein>
    <recommendedName>
        <fullName evidence="4">Lipoprotein</fullName>
    </recommendedName>
</protein>
<evidence type="ECO:0000313" key="3">
    <source>
        <dbReference type="Proteomes" id="UP001500689"/>
    </source>
</evidence>
<dbReference type="Proteomes" id="UP001500689">
    <property type="component" value="Unassembled WGS sequence"/>
</dbReference>
<feature type="compositionally biased region" description="Pro residues" evidence="1">
    <location>
        <begin position="47"/>
        <end position="59"/>
    </location>
</feature>
<keyword evidence="3" id="KW-1185">Reference proteome</keyword>
<proteinExistence type="predicted"/>